<evidence type="ECO:0000259" key="8">
    <source>
        <dbReference type="Pfam" id="PF13089"/>
    </source>
</evidence>
<dbReference type="PANTHER" id="PTHR30218">
    <property type="entry name" value="POLYPHOSPHATE KINASE"/>
    <property type="match status" value="1"/>
</dbReference>
<evidence type="ECO:0000313" key="10">
    <source>
        <dbReference type="Proteomes" id="UP000245657"/>
    </source>
</evidence>
<feature type="domain" description="Polyphosphate kinase N-terminal" evidence="8">
    <location>
        <begin position="21"/>
        <end position="121"/>
    </location>
</feature>
<dbReference type="SUPFAM" id="SSF143724">
    <property type="entry name" value="PHP14-like"/>
    <property type="match status" value="1"/>
</dbReference>
<dbReference type="GO" id="GO:0008976">
    <property type="term" value="F:polyphosphate kinase activity"/>
    <property type="evidence" value="ECO:0007669"/>
    <property type="project" value="UniProtKB-EC"/>
</dbReference>
<dbReference type="Proteomes" id="UP000245657">
    <property type="component" value="Unassembled WGS sequence"/>
</dbReference>
<keyword evidence="3" id="KW-0808">Transferase</keyword>
<dbReference type="GO" id="GO:0005524">
    <property type="term" value="F:ATP binding"/>
    <property type="evidence" value="ECO:0007669"/>
    <property type="project" value="UniProtKB-KW"/>
</dbReference>
<keyword evidence="4" id="KW-0547">Nucleotide-binding</keyword>
<dbReference type="InterPro" id="IPR024953">
    <property type="entry name" value="PP_kinase_middle"/>
</dbReference>
<dbReference type="InterPro" id="IPR036832">
    <property type="entry name" value="PPK_N_dom_sf"/>
</dbReference>
<evidence type="ECO:0000256" key="4">
    <source>
        <dbReference type="ARBA" id="ARBA00022741"/>
    </source>
</evidence>
<organism evidence="9 10">
    <name type="scientific">Methanospirillum lacunae</name>
    <dbReference type="NCBI Taxonomy" id="668570"/>
    <lineage>
        <taxon>Archaea</taxon>
        <taxon>Methanobacteriati</taxon>
        <taxon>Methanobacteriota</taxon>
        <taxon>Stenosarchaea group</taxon>
        <taxon>Methanomicrobia</taxon>
        <taxon>Methanomicrobiales</taxon>
        <taxon>Methanospirillaceae</taxon>
        <taxon>Methanospirillum</taxon>
    </lineage>
</organism>
<keyword evidence="5" id="KW-0418">Kinase</keyword>
<evidence type="ECO:0000256" key="2">
    <source>
        <dbReference type="ARBA" id="ARBA00022553"/>
    </source>
</evidence>
<evidence type="ECO:0000313" key="9">
    <source>
        <dbReference type="EMBL" id="PWR73023.1"/>
    </source>
</evidence>
<evidence type="ECO:0000256" key="1">
    <source>
        <dbReference type="ARBA" id="ARBA00012960"/>
    </source>
</evidence>
<name>A0A2V2NCJ1_9EURY</name>
<dbReference type="GO" id="GO:0006799">
    <property type="term" value="P:polyphosphate biosynthetic process"/>
    <property type="evidence" value="ECO:0007669"/>
    <property type="project" value="InterPro"/>
</dbReference>
<keyword evidence="10" id="KW-1185">Reference proteome</keyword>
<dbReference type="EMBL" id="QGMY01000004">
    <property type="protein sequence ID" value="PWR73023.1"/>
    <property type="molecule type" value="Genomic_DNA"/>
</dbReference>
<dbReference type="GO" id="GO:0009358">
    <property type="term" value="C:polyphosphate kinase complex"/>
    <property type="evidence" value="ECO:0007669"/>
    <property type="project" value="InterPro"/>
</dbReference>
<evidence type="ECO:0000259" key="7">
    <source>
        <dbReference type="Pfam" id="PF02503"/>
    </source>
</evidence>
<dbReference type="SUPFAM" id="SSF140356">
    <property type="entry name" value="PPK N-terminal domain-like"/>
    <property type="match status" value="1"/>
</dbReference>
<dbReference type="Pfam" id="PF13089">
    <property type="entry name" value="PP_kinase_N"/>
    <property type="match status" value="1"/>
</dbReference>
<comment type="caution">
    <text evidence="9">The sequence shown here is derived from an EMBL/GenBank/DDBJ whole genome shotgun (WGS) entry which is preliminary data.</text>
</comment>
<keyword evidence="6" id="KW-0067">ATP-binding</keyword>
<dbReference type="InterPro" id="IPR003414">
    <property type="entry name" value="PP_kinase"/>
</dbReference>
<feature type="domain" description="Polyphosphate kinase middle" evidence="7">
    <location>
        <begin position="130"/>
        <end position="315"/>
    </location>
</feature>
<dbReference type="InterPro" id="IPR036830">
    <property type="entry name" value="PP_kinase_middle_dom_sf"/>
</dbReference>
<gene>
    <name evidence="9" type="ORF">DK846_05420</name>
</gene>
<dbReference type="OrthoDB" id="74512at2157"/>
<evidence type="ECO:0000256" key="5">
    <source>
        <dbReference type="ARBA" id="ARBA00022777"/>
    </source>
</evidence>
<dbReference type="Pfam" id="PF02503">
    <property type="entry name" value="PP_kinase"/>
    <property type="match status" value="1"/>
</dbReference>
<keyword evidence="2" id="KW-0597">Phosphoprotein</keyword>
<dbReference type="AlphaFoldDB" id="A0A2V2NCJ1"/>
<evidence type="ECO:0000256" key="6">
    <source>
        <dbReference type="ARBA" id="ARBA00022840"/>
    </source>
</evidence>
<dbReference type="EC" id="2.7.4.1" evidence="1"/>
<evidence type="ECO:0000256" key="3">
    <source>
        <dbReference type="ARBA" id="ARBA00022679"/>
    </source>
</evidence>
<dbReference type="RefSeq" id="WP_109967924.1">
    <property type="nucleotide sequence ID" value="NZ_CP176093.1"/>
</dbReference>
<dbReference type="Gene3D" id="1.20.58.310">
    <property type="entry name" value="Polyphosphate kinase N-terminal domain"/>
    <property type="match status" value="1"/>
</dbReference>
<dbReference type="InterPro" id="IPR025198">
    <property type="entry name" value="PPK_N_dom"/>
</dbReference>
<dbReference type="PANTHER" id="PTHR30218:SF0">
    <property type="entry name" value="POLYPHOSPHATE KINASE"/>
    <property type="match status" value="1"/>
</dbReference>
<accession>A0A2V2NCJ1</accession>
<sequence length="334" mass="39309">MINNNNYTTQSRSNEYICNQIKSWIQTHQYLISKSGDVTYPLLERINFLVTFHASLDNFFMTRVLDFKHYLEKDGVLFPHNQAFVIVLEELYDLLVPLLKMQDEIWTSSIFPNLCAKEIYIHDQNSLELEQQRKCRDFFSREIFPILTPLAFDKTHPFPYISNLSLNLAVILRESSHSPELFVRIKVPEDQFPRLILFPDEKPSSESPLRYDLFFLEDLISANLDLLFPGMQIISSYPFRVTRDSQSRSWGLNETSLIPMDIKGTEEQRRNTTVRIEVSNEINRPVCGMICDNLFQFSRIFYRTRGPIGMADMTALYNLNRPDLKYRHYDDTIT</sequence>
<proteinExistence type="predicted"/>
<dbReference type="GeneID" id="97550041"/>
<protein>
    <recommendedName>
        <fullName evidence="1">ATP-polyphosphate phosphotransferase</fullName>
        <ecNumber evidence="1">2.7.4.1</ecNumber>
    </recommendedName>
</protein>
<reference evidence="9 10" key="1">
    <citation type="submission" date="2018-05" db="EMBL/GenBank/DDBJ databases">
        <title>Draft genome of Methanospirillum lacunae Ki8-1.</title>
        <authorList>
            <person name="Dueholm M.S."/>
            <person name="Nielsen P.H."/>
            <person name="Bakmann L.F."/>
            <person name="Otzen D.E."/>
        </authorList>
    </citation>
    <scope>NUCLEOTIDE SEQUENCE [LARGE SCALE GENOMIC DNA]</scope>
    <source>
        <strain evidence="9 10">Ki8-1</strain>
    </source>
</reference>
<dbReference type="Gene3D" id="3.30.1840.10">
    <property type="entry name" value="Polyphosphate kinase middle domain"/>
    <property type="match status" value="1"/>
</dbReference>